<name>A0A917FP15_9BACL</name>
<gene>
    <name evidence="1" type="ORF">GCM10010912_41230</name>
</gene>
<evidence type="ECO:0000313" key="1">
    <source>
        <dbReference type="EMBL" id="GGF92001.1"/>
    </source>
</evidence>
<evidence type="ECO:0008006" key="3">
    <source>
        <dbReference type="Google" id="ProtNLM"/>
    </source>
</evidence>
<keyword evidence="2" id="KW-1185">Reference proteome</keyword>
<proteinExistence type="predicted"/>
<reference evidence="1" key="2">
    <citation type="submission" date="2020-09" db="EMBL/GenBank/DDBJ databases">
        <authorList>
            <person name="Sun Q."/>
            <person name="Zhou Y."/>
        </authorList>
    </citation>
    <scope>NUCLEOTIDE SEQUENCE</scope>
    <source>
        <strain evidence="1">CGMCC 1.16134</strain>
    </source>
</reference>
<dbReference type="RefSeq" id="WP_189028203.1">
    <property type="nucleotide sequence ID" value="NZ_BMKR01000019.1"/>
</dbReference>
<protein>
    <recommendedName>
        <fullName evidence="3">Copper amine oxidase</fullName>
    </recommendedName>
</protein>
<reference evidence="1" key="1">
    <citation type="journal article" date="2014" name="Int. J. Syst. Evol. Microbiol.">
        <title>Complete genome sequence of Corynebacterium casei LMG S-19264T (=DSM 44701T), isolated from a smear-ripened cheese.</title>
        <authorList>
            <consortium name="US DOE Joint Genome Institute (JGI-PGF)"/>
            <person name="Walter F."/>
            <person name="Albersmeier A."/>
            <person name="Kalinowski J."/>
            <person name="Ruckert C."/>
        </authorList>
    </citation>
    <scope>NUCLEOTIDE SEQUENCE</scope>
    <source>
        <strain evidence="1">CGMCC 1.16134</strain>
    </source>
</reference>
<comment type="caution">
    <text evidence="1">The sequence shown here is derived from an EMBL/GenBank/DDBJ whole genome shotgun (WGS) entry which is preliminary data.</text>
</comment>
<dbReference type="AlphaFoldDB" id="A0A917FP15"/>
<sequence length="190" mass="21414">MKAMKKMIILIFGLLILSEGTLLYAASGKSAVAVYLNHVLQKQSGITSEGKVYLSAEQLSEDLNVLMSVEKSGQTVRIYKPNVNTVLIDDKGGIFGKVKIDDRITFSALVQVDHLKVDISEIKILITNAENKTETMDIQQIKEQKENFWLKSADFTYSFNTKGAYTVQVYFKAMDSKQWFPVSEIQIFTI</sequence>
<evidence type="ECO:0000313" key="2">
    <source>
        <dbReference type="Proteomes" id="UP000637643"/>
    </source>
</evidence>
<dbReference type="EMBL" id="BMKR01000019">
    <property type="protein sequence ID" value="GGF92001.1"/>
    <property type="molecule type" value="Genomic_DNA"/>
</dbReference>
<accession>A0A917FP15</accession>
<organism evidence="1 2">
    <name type="scientific">Paenibacillus albidus</name>
    <dbReference type="NCBI Taxonomy" id="2041023"/>
    <lineage>
        <taxon>Bacteria</taxon>
        <taxon>Bacillati</taxon>
        <taxon>Bacillota</taxon>
        <taxon>Bacilli</taxon>
        <taxon>Bacillales</taxon>
        <taxon>Paenibacillaceae</taxon>
        <taxon>Paenibacillus</taxon>
    </lineage>
</organism>
<dbReference type="Proteomes" id="UP000637643">
    <property type="component" value="Unassembled WGS sequence"/>
</dbReference>